<dbReference type="InterPro" id="IPR012967">
    <property type="entry name" value="COMT_dimerisation"/>
</dbReference>
<keyword evidence="6" id="KW-1185">Reference proteome</keyword>
<dbReference type="EMBL" id="BPVZ01000140">
    <property type="protein sequence ID" value="GKV40246.1"/>
    <property type="molecule type" value="Genomic_DNA"/>
</dbReference>
<gene>
    <name evidence="5" type="ORF">SLEP1_g47914</name>
</gene>
<evidence type="ECO:0000256" key="3">
    <source>
        <dbReference type="ARBA" id="ARBA00022691"/>
    </source>
</evidence>
<name>A0AAV5LS69_9ROSI</name>
<dbReference type="SUPFAM" id="SSF46785">
    <property type="entry name" value="Winged helix' DNA-binding domain"/>
    <property type="match status" value="1"/>
</dbReference>
<keyword evidence="3" id="KW-0949">S-adenosyl-L-methionine</keyword>
<dbReference type="GO" id="GO:0008168">
    <property type="term" value="F:methyltransferase activity"/>
    <property type="evidence" value="ECO:0007669"/>
    <property type="project" value="UniProtKB-KW"/>
</dbReference>
<dbReference type="Proteomes" id="UP001054252">
    <property type="component" value="Unassembled WGS sequence"/>
</dbReference>
<organism evidence="5 6">
    <name type="scientific">Rubroshorea leprosula</name>
    <dbReference type="NCBI Taxonomy" id="152421"/>
    <lineage>
        <taxon>Eukaryota</taxon>
        <taxon>Viridiplantae</taxon>
        <taxon>Streptophyta</taxon>
        <taxon>Embryophyta</taxon>
        <taxon>Tracheophyta</taxon>
        <taxon>Spermatophyta</taxon>
        <taxon>Magnoliopsida</taxon>
        <taxon>eudicotyledons</taxon>
        <taxon>Gunneridae</taxon>
        <taxon>Pentapetalae</taxon>
        <taxon>rosids</taxon>
        <taxon>malvids</taxon>
        <taxon>Malvales</taxon>
        <taxon>Dipterocarpaceae</taxon>
        <taxon>Rubroshorea</taxon>
    </lineage>
</organism>
<dbReference type="InterPro" id="IPR036390">
    <property type="entry name" value="WH_DNA-bd_sf"/>
</dbReference>
<keyword evidence="1" id="KW-0489">Methyltransferase</keyword>
<evidence type="ECO:0000256" key="2">
    <source>
        <dbReference type="ARBA" id="ARBA00022679"/>
    </source>
</evidence>
<dbReference type="InterPro" id="IPR016461">
    <property type="entry name" value="COMT-like"/>
</dbReference>
<reference evidence="5 6" key="1">
    <citation type="journal article" date="2021" name="Commun. Biol.">
        <title>The genome of Shorea leprosula (Dipterocarpaceae) highlights the ecological relevance of drought in aseasonal tropical rainforests.</title>
        <authorList>
            <person name="Ng K.K.S."/>
            <person name="Kobayashi M.J."/>
            <person name="Fawcett J.A."/>
            <person name="Hatakeyama M."/>
            <person name="Paape T."/>
            <person name="Ng C.H."/>
            <person name="Ang C.C."/>
            <person name="Tnah L.H."/>
            <person name="Lee C.T."/>
            <person name="Nishiyama T."/>
            <person name="Sese J."/>
            <person name="O'Brien M.J."/>
            <person name="Copetti D."/>
            <person name="Mohd Noor M.I."/>
            <person name="Ong R.C."/>
            <person name="Putra M."/>
            <person name="Sireger I.Z."/>
            <person name="Indrioko S."/>
            <person name="Kosugi Y."/>
            <person name="Izuno A."/>
            <person name="Isagi Y."/>
            <person name="Lee S.L."/>
            <person name="Shimizu K.K."/>
        </authorList>
    </citation>
    <scope>NUCLEOTIDE SEQUENCE [LARGE SCALE GENOMIC DNA]</scope>
    <source>
        <strain evidence="5">214</strain>
    </source>
</reference>
<evidence type="ECO:0000313" key="5">
    <source>
        <dbReference type="EMBL" id="GKV40246.1"/>
    </source>
</evidence>
<evidence type="ECO:0000259" key="4">
    <source>
        <dbReference type="Pfam" id="PF08100"/>
    </source>
</evidence>
<accession>A0AAV5LS69</accession>
<dbReference type="PANTHER" id="PTHR11746">
    <property type="entry name" value="O-METHYLTRANSFERASE"/>
    <property type="match status" value="1"/>
</dbReference>
<dbReference type="GO" id="GO:0032259">
    <property type="term" value="P:methylation"/>
    <property type="evidence" value="ECO:0007669"/>
    <property type="project" value="UniProtKB-KW"/>
</dbReference>
<comment type="caution">
    <text evidence="5">The sequence shown here is derived from an EMBL/GenBank/DDBJ whole genome shotgun (WGS) entry which is preliminary data.</text>
</comment>
<feature type="domain" description="O-methyltransferase dimerisation" evidence="4">
    <location>
        <begin position="3"/>
        <end position="96"/>
    </location>
</feature>
<keyword evidence="2" id="KW-0808">Transferase</keyword>
<dbReference type="Gene3D" id="1.10.10.10">
    <property type="entry name" value="Winged helix-like DNA-binding domain superfamily/Winged helix DNA-binding domain"/>
    <property type="match status" value="1"/>
</dbReference>
<dbReference type="InterPro" id="IPR036388">
    <property type="entry name" value="WH-like_DNA-bd_sf"/>
</dbReference>
<dbReference type="AlphaFoldDB" id="A0AAV5LS69"/>
<sequence length="148" mass="16306">MEFPTMASVLMVVRTAIELKVFDIIADAGPGAQLSATETVSYIPTSNPKAAERLNRMLRLLSASGFLINTSSRQSHDGTSRERTYSHSKMSHYLLRNTEGFSIAIAVLQADALQADISIVTKVFRLCTPFSININPQGLFRWKTCPLA</sequence>
<dbReference type="FunFam" id="1.10.10.10:FF:000357">
    <property type="entry name" value="Caffeic acid 3-O-methyltransferase"/>
    <property type="match status" value="1"/>
</dbReference>
<evidence type="ECO:0000313" key="6">
    <source>
        <dbReference type="Proteomes" id="UP001054252"/>
    </source>
</evidence>
<dbReference type="Pfam" id="PF08100">
    <property type="entry name" value="Dimerisation"/>
    <property type="match status" value="1"/>
</dbReference>
<evidence type="ECO:0000256" key="1">
    <source>
        <dbReference type="ARBA" id="ARBA00022603"/>
    </source>
</evidence>
<protein>
    <recommendedName>
        <fullName evidence="4">O-methyltransferase dimerisation domain-containing protein</fullName>
    </recommendedName>
</protein>
<dbReference type="GO" id="GO:0046983">
    <property type="term" value="F:protein dimerization activity"/>
    <property type="evidence" value="ECO:0007669"/>
    <property type="project" value="InterPro"/>
</dbReference>
<proteinExistence type="predicted"/>